<dbReference type="VEuPathDB" id="ToxoDB:TGRUB_213890B"/>
<dbReference type="GO" id="GO:0000812">
    <property type="term" value="C:Swr1 complex"/>
    <property type="evidence" value="ECO:0007669"/>
    <property type="project" value="TreeGrafter"/>
</dbReference>
<evidence type="ECO:0000256" key="4">
    <source>
        <dbReference type="ARBA" id="ARBA00023163"/>
    </source>
</evidence>
<dbReference type="GO" id="GO:0003714">
    <property type="term" value="F:transcription corepressor activity"/>
    <property type="evidence" value="ECO:0007669"/>
    <property type="project" value="TreeGrafter"/>
</dbReference>
<keyword evidence="7" id="KW-0238">DNA-binding</keyword>
<comment type="subcellular location">
    <subcellularLocation>
        <location evidence="1">Nucleus</location>
    </subcellularLocation>
</comment>
<dbReference type="AlphaFoldDB" id="A0A086M2Q2"/>
<comment type="caution">
    <text evidence="7">The sequence shown here is derived from an EMBL/GenBank/DDBJ whole genome shotgun (WGS) entry which is preliminary data.</text>
</comment>
<organism evidence="7 8">
    <name type="scientific">Toxoplasma gondii RUB</name>
    <dbReference type="NCBI Taxonomy" id="935652"/>
    <lineage>
        <taxon>Eukaryota</taxon>
        <taxon>Sar</taxon>
        <taxon>Alveolata</taxon>
        <taxon>Apicomplexa</taxon>
        <taxon>Conoidasida</taxon>
        <taxon>Coccidia</taxon>
        <taxon>Eucoccidiorida</taxon>
        <taxon>Eimeriorina</taxon>
        <taxon>Sarcocystidae</taxon>
        <taxon>Toxoplasma</taxon>
    </lineage>
</organism>
<feature type="non-terminal residue" evidence="7">
    <location>
        <position position="1"/>
    </location>
</feature>
<dbReference type="InterPro" id="IPR001005">
    <property type="entry name" value="SANT/Myb"/>
</dbReference>
<dbReference type="Proteomes" id="UP000028834">
    <property type="component" value="Unassembled WGS sequence"/>
</dbReference>
<feature type="domain" description="Myb-like" evidence="6">
    <location>
        <begin position="2"/>
        <end position="53"/>
    </location>
</feature>
<dbReference type="InterPro" id="IPR032563">
    <property type="entry name" value="DAMP1_SANT-like"/>
</dbReference>
<keyword evidence="4" id="KW-0804">Transcription</keyword>
<evidence type="ECO:0000313" key="8">
    <source>
        <dbReference type="Proteomes" id="UP000028834"/>
    </source>
</evidence>
<evidence type="ECO:0000256" key="2">
    <source>
        <dbReference type="ARBA" id="ARBA00022853"/>
    </source>
</evidence>
<dbReference type="InterPro" id="IPR009057">
    <property type="entry name" value="Homeodomain-like_sf"/>
</dbReference>
<keyword evidence="2" id="KW-0156">Chromatin regulator</keyword>
<feature type="non-terminal residue" evidence="7">
    <location>
        <position position="95"/>
    </location>
</feature>
<dbReference type="InterPro" id="IPR027109">
    <property type="entry name" value="Swc4/Dmap1"/>
</dbReference>
<gene>
    <name evidence="7" type="ORF">TGRUB_213890B</name>
</gene>
<evidence type="ECO:0000313" key="7">
    <source>
        <dbReference type="EMBL" id="KFG63170.1"/>
    </source>
</evidence>
<dbReference type="Pfam" id="PF16282">
    <property type="entry name" value="SANT_DAMP1_like"/>
    <property type="match status" value="1"/>
</dbReference>
<proteinExistence type="predicted"/>
<dbReference type="SMART" id="SM00717">
    <property type="entry name" value="SANT"/>
    <property type="match status" value="1"/>
</dbReference>
<name>A0A086M2Q2_TOXGO</name>
<sequence>PLDSSWSAEETFQLWQLVHEYDLQWPVVFDAFPASFGRSVEELKQRYYAVAKRVVARQFEEKEEEELAKGPAASNSVLARLREEKQRHPLVRFNF</sequence>
<dbReference type="PANTHER" id="PTHR12855:SF10">
    <property type="entry name" value="DNA METHYLTRANSFERASE 1-ASSOCIATED PROTEIN 1"/>
    <property type="match status" value="1"/>
</dbReference>
<dbReference type="GO" id="GO:0035267">
    <property type="term" value="C:NuA4 histone acetyltransferase complex"/>
    <property type="evidence" value="ECO:0007669"/>
    <property type="project" value="InterPro"/>
</dbReference>
<evidence type="ECO:0000256" key="3">
    <source>
        <dbReference type="ARBA" id="ARBA00023015"/>
    </source>
</evidence>
<dbReference type="Gene3D" id="1.10.10.60">
    <property type="entry name" value="Homeodomain-like"/>
    <property type="match status" value="1"/>
</dbReference>
<dbReference type="EMBL" id="AFYV02001037">
    <property type="protein sequence ID" value="KFG63170.1"/>
    <property type="molecule type" value="Genomic_DNA"/>
</dbReference>
<dbReference type="SUPFAM" id="SSF46689">
    <property type="entry name" value="Homeodomain-like"/>
    <property type="match status" value="1"/>
</dbReference>
<reference evidence="7 8" key="1">
    <citation type="submission" date="2014-05" db="EMBL/GenBank/DDBJ databases">
        <authorList>
            <person name="Sibley D."/>
            <person name="Venepally P."/>
            <person name="Karamycheva S."/>
            <person name="Hadjithomas M."/>
            <person name="Khan A."/>
            <person name="Brunk B."/>
            <person name="Roos D."/>
            <person name="Caler E."/>
            <person name="Lorenzi H."/>
        </authorList>
    </citation>
    <scope>NUCLEOTIDE SEQUENCE [LARGE SCALE GENOMIC DNA]</scope>
    <source>
        <strain evidence="7 8">RUB</strain>
    </source>
</reference>
<keyword evidence="5" id="KW-0539">Nucleus</keyword>
<evidence type="ECO:0000256" key="1">
    <source>
        <dbReference type="ARBA" id="ARBA00004123"/>
    </source>
</evidence>
<dbReference type="GO" id="GO:0006281">
    <property type="term" value="P:DNA repair"/>
    <property type="evidence" value="ECO:0007669"/>
    <property type="project" value="InterPro"/>
</dbReference>
<evidence type="ECO:0000259" key="6">
    <source>
        <dbReference type="SMART" id="SM00717"/>
    </source>
</evidence>
<dbReference type="GO" id="GO:0003677">
    <property type="term" value="F:DNA binding"/>
    <property type="evidence" value="ECO:0007669"/>
    <property type="project" value="UniProtKB-KW"/>
</dbReference>
<dbReference type="GO" id="GO:0000122">
    <property type="term" value="P:negative regulation of transcription by RNA polymerase II"/>
    <property type="evidence" value="ECO:0007669"/>
    <property type="project" value="TreeGrafter"/>
</dbReference>
<keyword evidence="3" id="KW-0805">Transcription regulation</keyword>
<protein>
    <submittedName>
        <fullName evidence="7">Myb family DNA-binding domain-containing protein</fullName>
    </submittedName>
</protein>
<dbReference type="GO" id="GO:0006338">
    <property type="term" value="P:chromatin remodeling"/>
    <property type="evidence" value="ECO:0007669"/>
    <property type="project" value="InterPro"/>
</dbReference>
<evidence type="ECO:0000256" key="5">
    <source>
        <dbReference type="ARBA" id="ARBA00023242"/>
    </source>
</evidence>
<accession>A0A086M2Q2</accession>
<dbReference type="PANTHER" id="PTHR12855">
    <property type="entry name" value="DNA METHYLTRANSFERASE 1-ASSOCIATED PROTEIN 1 FAMILY MEMBER"/>
    <property type="match status" value="1"/>
</dbReference>